<dbReference type="EMBL" id="CP065682">
    <property type="protein sequence ID" value="QPS35199.1"/>
    <property type="molecule type" value="Genomic_DNA"/>
</dbReference>
<gene>
    <name evidence="2" type="ORF">I6G59_07870</name>
</gene>
<organism evidence="2 3">
    <name type="scientific">Brevibacterium casei</name>
    <dbReference type="NCBI Taxonomy" id="33889"/>
    <lineage>
        <taxon>Bacteria</taxon>
        <taxon>Bacillati</taxon>
        <taxon>Actinomycetota</taxon>
        <taxon>Actinomycetes</taxon>
        <taxon>Micrococcales</taxon>
        <taxon>Brevibacteriaceae</taxon>
        <taxon>Brevibacterium</taxon>
    </lineage>
</organism>
<protein>
    <submittedName>
        <fullName evidence="2">Helix-turn-helix domain-containing protein</fullName>
    </submittedName>
</protein>
<dbReference type="KEGG" id="bcau:I6G59_07870"/>
<evidence type="ECO:0000259" key="1">
    <source>
        <dbReference type="Pfam" id="PF12728"/>
    </source>
</evidence>
<dbReference type="Pfam" id="PF12728">
    <property type="entry name" value="HTH_17"/>
    <property type="match status" value="1"/>
</dbReference>
<evidence type="ECO:0000313" key="3">
    <source>
        <dbReference type="Proteomes" id="UP000594979"/>
    </source>
</evidence>
<dbReference type="RefSeq" id="WP_082835036.1">
    <property type="nucleotide sequence ID" value="NZ_CBDRLP010000024.1"/>
</dbReference>
<accession>A0A7T9YQH0</accession>
<dbReference type="AlphaFoldDB" id="A0A7T9YQH0"/>
<sequence>MINLERLLTAKQVAEILNCSVQHVNRLRGRGDLAAIAVGGMYRYSPDEISRYIDR</sequence>
<reference evidence="2 3" key="1">
    <citation type="submission" date="2020-12" db="EMBL/GenBank/DDBJ databases">
        <title>FDA dAtabase for Regulatory Grade micrObial Sequences (FDA-ARGOS): Supporting development and validation of Infectious Disease Dx tests.</title>
        <authorList>
            <person name="Sproer C."/>
            <person name="Gronow S."/>
            <person name="Severitt S."/>
            <person name="Schroder I."/>
            <person name="Tallon L."/>
            <person name="Sadzewicz L."/>
            <person name="Zhao X."/>
            <person name="Boylan J."/>
            <person name="Ott S."/>
            <person name="Bowen H."/>
            <person name="Vavikolanu K."/>
            <person name="Mehta A."/>
            <person name="Aluvathingal J."/>
            <person name="Nadendla S."/>
            <person name="Lowell S."/>
            <person name="Myers T."/>
            <person name="Yan Y."/>
            <person name="Sichtig H."/>
        </authorList>
    </citation>
    <scope>NUCLEOTIDE SEQUENCE [LARGE SCALE GENOMIC DNA]</scope>
    <source>
        <strain evidence="2 3">FDAARGOS_902</strain>
    </source>
</reference>
<dbReference type="SUPFAM" id="SSF46955">
    <property type="entry name" value="Putative DNA-binding domain"/>
    <property type="match status" value="1"/>
</dbReference>
<dbReference type="InterPro" id="IPR009061">
    <property type="entry name" value="DNA-bd_dom_put_sf"/>
</dbReference>
<dbReference type="Proteomes" id="UP000594979">
    <property type="component" value="Chromosome"/>
</dbReference>
<name>A0A7T9YQH0_9MICO</name>
<feature type="domain" description="Helix-turn-helix" evidence="1">
    <location>
        <begin position="7"/>
        <end position="54"/>
    </location>
</feature>
<dbReference type="InterPro" id="IPR041657">
    <property type="entry name" value="HTH_17"/>
</dbReference>
<evidence type="ECO:0000313" key="2">
    <source>
        <dbReference type="EMBL" id="QPS35199.1"/>
    </source>
</evidence>
<proteinExistence type="predicted"/>